<dbReference type="STRING" id="7395.A0A1A9VT26"/>
<keyword evidence="3" id="KW-1185">Reference proteome</keyword>
<name>A0A1A9VT26_GLOAU</name>
<dbReference type="EnsemblMetazoa" id="GAUT046577-RA">
    <property type="protein sequence ID" value="GAUT046577-PA"/>
    <property type="gene ID" value="GAUT046577"/>
</dbReference>
<dbReference type="Pfam" id="PF13843">
    <property type="entry name" value="DDE_Tnp_1_7"/>
    <property type="match status" value="1"/>
</dbReference>
<protein>
    <submittedName>
        <fullName evidence="2">DDE_Tnp_1_7 domain-containing protein</fullName>
    </submittedName>
</protein>
<evidence type="ECO:0000313" key="3">
    <source>
        <dbReference type="Proteomes" id="UP000078200"/>
    </source>
</evidence>
<organism evidence="2 3">
    <name type="scientific">Glossina austeni</name>
    <name type="common">Savannah tsetse fly</name>
    <dbReference type="NCBI Taxonomy" id="7395"/>
    <lineage>
        <taxon>Eukaryota</taxon>
        <taxon>Metazoa</taxon>
        <taxon>Ecdysozoa</taxon>
        <taxon>Arthropoda</taxon>
        <taxon>Hexapoda</taxon>
        <taxon>Insecta</taxon>
        <taxon>Pterygota</taxon>
        <taxon>Neoptera</taxon>
        <taxon>Endopterygota</taxon>
        <taxon>Diptera</taxon>
        <taxon>Brachycera</taxon>
        <taxon>Muscomorpha</taxon>
        <taxon>Hippoboscoidea</taxon>
        <taxon>Glossinidae</taxon>
        <taxon>Glossina</taxon>
    </lineage>
</organism>
<dbReference type="VEuPathDB" id="VectorBase:GAUT046577"/>
<evidence type="ECO:0000313" key="2">
    <source>
        <dbReference type="EnsemblMetazoa" id="GAUT046577-PA"/>
    </source>
</evidence>
<reference evidence="2" key="1">
    <citation type="submission" date="2020-05" db="UniProtKB">
        <authorList>
            <consortium name="EnsemblMetazoa"/>
        </authorList>
    </citation>
    <scope>IDENTIFICATION</scope>
    <source>
        <strain evidence="2">TTRI</strain>
    </source>
</reference>
<dbReference type="Proteomes" id="UP000078200">
    <property type="component" value="Unassembled WGS sequence"/>
</dbReference>
<proteinExistence type="predicted"/>
<evidence type="ECO:0000259" key="1">
    <source>
        <dbReference type="Pfam" id="PF13843"/>
    </source>
</evidence>
<dbReference type="InterPro" id="IPR029526">
    <property type="entry name" value="PGBD"/>
</dbReference>
<dbReference type="AlphaFoldDB" id="A0A1A9VT26"/>
<feature type="domain" description="PiggyBac transposable element-derived protein" evidence="1">
    <location>
        <begin position="5"/>
        <end position="75"/>
    </location>
</feature>
<sequence>MLMMKTILYKAKPNKKVLTLSSMQSSVEIEKKDTRIPETIKFHNSAKFGVDVTDQMARKYSVKSKCQRWPLQRFNKRLHNNLRDFETNSSHTKLSLIILHKIT</sequence>
<accession>A0A1A9VT26</accession>